<evidence type="ECO:0000259" key="16">
    <source>
        <dbReference type="Pfam" id="PF20806"/>
    </source>
</evidence>
<dbReference type="Gene3D" id="1.20.5.930">
    <property type="entry name" value="Bicelle-embedded integrin alpha(iib) transmembrane segment"/>
    <property type="match status" value="1"/>
</dbReference>
<feature type="repeat" description="FG-GAP" evidence="12">
    <location>
        <begin position="404"/>
        <end position="463"/>
    </location>
</feature>
<dbReference type="SUPFAM" id="SSF69318">
    <property type="entry name" value="Integrin alpha N-terminal domain"/>
    <property type="match status" value="1"/>
</dbReference>
<evidence type="ECO:0000256" key="2">
    <source>
        <dbReference type="ARBA" id="ARBA00008054"/>
    </source>
</evidence>
<evidence type="ECO:0000256" key="6">
    <source>
        <dbReference type="ARBA" id="ARBA00022889"/>
    </source>
</evidence>
<protein>
    <recommendedName>
        <fullName evidence="19">Integrin alpha-2 domain-containing protein</fullName>
    </recommendedName>
</protein>
<comment type="caution">
    <text evidence="17">The sequence shown here is derived from an EMBL/GenBank/DDBJ whole genome shotgun (WGS) entry which is preliminary data.</text>
</comment>
<feature type="repeat" description="FG-GAP" evidence="12">
    <location>
        <begin position="52"/>
        <end position="117"/>
    </location>
</feature>
<evidence type="ECO:0000313" key="18">
    <source>
        <dbReference type="Proteomes" id="UP001159427"/>
    </source>
</evidence>
<dbReference type="EMBL" id="CALNXI010000398">
    <property type="protein sequence ID" value="CAH3026297.1"/>
    <property type="molecule type" value="Genomic_DNA"/>
</dbReference>
<dbReference type="PROSITE" id="PS51470">
    <property type="entry name" value="FG_GAP"/>
    <property type="match status" value="4"/>
</dbReference>
<keyword evidence="5" id="KW-0677">Repeat</keyword>
<evidence type="ECO:0000256" key="1">
    <source>
        <dbReference type="ARBA" id="ARBA00004479"/>
    </source>
</evidence>
<reference evidence="17 18" key="1">
    <citation type="submission" date="2022-05" db="EMBL/GenBank/DDBJ databases">
        <authorList>
            <consortium name="Genoscope - CEA"/>
            <person name="William W."/>
        </authorList>
    </citation>
    <scope>NUCLEOTIDE SEQUENCE [LARGE SCALE GENOMIC DNA]</scope>
</reference>
<keyword evidence="6 13" id="KW-0130">Cell adhesion</keyword>
<dbReference type="InterPro" id="IPR048286">
    <property type="entry name" value="Integrin_alpha_Ig-like_3"/>
</dbReference>
<dbReference type="Gene3D" id="2.60.40.1530">
    <property type="entry name" value="ntegrin, alpha v. Chain A, domain 4"/>
    <property type="match status" value="1"/>
</dbReference>
<dbReference type="InterPro" id="IPR032695">
    <property type="entry name" value="Integrin_dom_sf"/>
</dbReference>
<feature type="domain" description="Integrin alpha first immunoglubulin-like" evidence="14">
    <location>
        <begin position="514"/>
        <end position="677"/>
    </location>
</feature>
<feature type="non-terminal residue" evidence="17">
    <location>
        <position position="1064"/>
    </location>
</feature>
<keyword evidence="11" id="KW-0325">Glycoprotein</keyword>
<evidence type="ECO:0000256" key="5">
    <source>
        <dbReference type="ARBA" id="ARBA00022737"/>
    </source>
</evidence>
<keyword evidence="4" id="KW-0732">Signal</keyword>
<keyword evidence="7 13" id="KW-1133">Transmembrane helix</keyword>
<dbReference type="Pfam" id="PF20805">
    <property type="entry name" value="Integrin_A_Ig_2"/>
    <property type="match status" value="1"/>
</dbReference>
<dbReference type="SMART" id="SM00191">
    <property type="entry name" value="Int_alpha"/>
    <property type="match status" value="5"/>
</dbReference>
<evidence type="ECO:0000259" key="15">
    <source>
        <dbReference type="Pfam" id="PF20805"/>
    </source>
</evidence>
<dbReference type="Proteomes" id="UP001159427">
    <property type="component" value="Unassembled WGS sequence"/>
</dbReference>
<dbReference type="Gene3D" id="2.60.40.1460">
    <property type="entry name" value="Integrin domains. Chain A, domain 2"/>
    <property type="match status" value="1"/>
</dbReference>
<evidence type="ECO:0000259" key="14">
    <source>
        <dbReference type="Pfam" id="PF08441"/>
    </source>
</evidence>
<evidence type="ECO:0000256" key="4">
    <source>
        <dbReference type="ARBA" id="ARBA00022729"/>
    </source>
</evidence>
<evidence type="ECO:0008006" key="19">
    <source>
        <dbReference type="Google" id="ProtNLM"/>
    </source>
</evidence>
<keyword evidence="3 13" id="KW-0812">Transmembrane</keyword>
<evidence type="ECO:0000256" key="8">
    <source>
        <dbReference type="ARBA" id="ARBA00023037"/>
    </source>
</evidence>
<dbReference type="Pfam" id="PF20806">
    <property type="entry name" value="Integrin_A_Ig_3"/>
    <property type="match status" value="1"/>
</dbReference>
<feature type="non-terminal residue" evidence="17">
    <location>
        <position position="1"/>
    </location>
</feature>
<name>A0ABN8MEM6_9CNID</name>
<evidence type="ECO:0000256" key="7">
    <source>
        <dbReference type="ARBA" id="ARBA00022989"/>
    </source>
</evidence>
<organism evidence="17 18">
    <name type="scientific">Porites evermanni</name>
    <dbReference type="NCBI Taxonomy" id="104178"/>
    <lineage>
        <taxon>Eukaryota</taxon>
        <taxon>Metazoa</taxon>
        <taxon>Cnidaria</taxon>
        <taxon>Anthozoa</taxon>
        <taxon>Hexacorallia</taxon>
        <taxon>Scleractinia</taxon>
        <taxon>Fungiina</taxon>
        <taxon>Poritidae</taxon>
        <taxon>Porites</taxon>
    </lineage>
</organism>
<accession>A0ABN8MEM6</accession>
<comment type="similarity">
    <text evidence="2 13">Belongs to the integrin alpha chain family.</text>
</comment>
<evidence type="ECO:0000256" key="9">
    <source>
        <dbReference type="ARBA" id="ARBA00023136"/>
    </source>
</evidence>
<dbReference type="InterPro" id="IPR013519">
    <property type="entry name" value="Int_alpha_beta-p"/>
</dbReference>
<evidence type="ECO:0000256" key="11">
    <source>
        <dbReference type="ARBA" id="ARBA00023180"/>
    </source>
</evidence>
<evidence type="ECO:0000256" key="3">
    <source>
        <dbReference type="ARBA" id="ARBA00022692"/>
    </source>
</evidence>
<dbReference type="PANTHER" id="PTHR23220:SF122">
    <property type="entry name" value="INTEGRIN ALPHA-PS1"/>
    <property type="match status" value="1"/>
</dbReference>
<dbReference type="InterPro" id="IPR028994">
    <property type="entry name" value="Integrin_alpha_N"/>
</dbReference>
<dbReference type="SUPFAM" id="SSF69179">
    <property type="entry name" value="Integrin domains"/>
    <property type="match status" value="3"/>
</dbReference>
<dbReference type="Pfam" id="PF01839">
    <property type="entry name" value="FG-GAP"/>
    <property type="match status" value="2"/>
</dbReference>
<feature type="domain" description="Integrin alpha second immunoglobulin-like" evidence="15">
    <location>
        <begin position="679"/>
        <end position="827"/>
    </location>
</feature>
<dbReference type="InterPro" id="IPR013649">
    <property type="entry name" value="Integrin_alpha_Ig-like_1"/>
</dbReference>
<feature type="transmembrane region" description="Helical" evidence="13">
    <location>
        <begin position="1039"/>
        <end position="1060"/>
    </location>
</feature>
<dbReference type="InterPro" id="IPR013517">
    <property type="entry name" value="FG-GAP"/>
</dbReference>
<feature type="domain" description="Integrin alpha third immunoglobulin-like" evidence="16">
    <location>
        <begin position="833"/>
        <end position="1028"/>
    </location>
</feature>
<dbReference type="InterPro" id="IPR048285">
    <property type="entry name" value="Integrin_alpha_Ig-like_2"/>
</dbReference>
<evidence type="ECO:0000256" key="10">
    <source>
        <dbReference type="ARBA" id="ARBA00023170"/>
    </source>
</evidence>
<dbReference type="PANTHER" id="PTHR23220">
    <property type="entry name" value="INTEGRIN ALPHA"/>
    <property type="match status" value="1"/>
</dbReference>
<keyword evidence="9 13" id="KW-0472">Membrane</keyword>
<keyword evidence="18" id="KW-1185">Reference proteome</keyword>
<dbReference type="InterPro" id="IPR000413">
    <property type="entry name" value="Integrin_alpha"/>
</dbReference>
<dbReference type="PRINTS" id="PR01185">
    <property type="entry name" value="INTEGRINA"/>
</dbReference>
<comment type="subcellular location">
    <subcellularLocation>
        <location evidence="1 13">Membrane</location>
        <topology evidence="1 13">Single-pass type I membrane protein</topology>
    </subcellularLocation>
</comment>
<evidence type="ECO:0000313" key="17">
    <source>
        <dbReference type="EMBL" id="CAH3026297.1"/>
    </source>
</evidence>
<dbReference type="Pfam" id="PF08441">
    <property type="entry name" value="Integrin_A_Ig_1"/>
    <property type="match status" value="1"/>
</dbReference>
<feature type="repeat" description="FG-GAP" evidence="12">
    <location>
        <begin position="467"/>
        <end position="529"/>
    </location>
</feature>
<dbReference type="Gene3D" id="2.130.10.130">
    <property type="entry name" value="Integrin alpha, N-terminal"/>
    <property type="match status" value="1"/>
</dbReference>
<keyword evidence="10 13" id="KW-0675">Receptor</keyword>
<proteinExistence type="inferred from homology"/>
<gene>
    <name evidence="17" type="ORF">PEVE_00028602</name>
</gene>
<evidence type="ECO:0000256" key="12">
    <source>
        <dbReference type="PROSITE-ProRule" id="PRU00803"/>
    </source>
</evidence>
<dbReference type="Gene3D" id="2.60.40.1510">
    <property type="entry name" value="ntegrin, alpha v. Chain A, domain 3"/>
    <property type="match status" value="1"/>
</dbReference>
<keyword evidence="8 13" id="KW-0401">Integrin</keyword>
<feature type="repeat" description="FG-GAP" evidence="12">
    <location>
        <begin position="340"/>
        <end position="401"/>
    </location>
</feature>
<sequence length="1064" mass="117562">ICHFKLTPQNTSLLLSNRRTFCFSEMANEYLFLLAFVASLRFKFVSSFNLDSKDTFVYKGAAGEYFGYSVALHAQGKDDRWVIVGAPLTNKTGSSREFYHRYGSVYKCNANSGQCSVISVDEQRKLNFICWLYVCQTDKEEKSGQWLGATVVTSPSTTNDGKVLVCAPRYTYWGRVTNPNKKDRILMGKCFTIQNNLEYAEKIKQTCDHGDDPTNDNYKDIKDATCLEGFSGAMLTNGGFQTYVMGLPGRKLDGSMSVFNVPVEPDTTFYTTWADGKDESRPKDRTGQNFGYAVAVGTFTSKTREEFVASSYRTGNLQGKVVAFGIPSARVNSLVKRFTLPLPKDPKFQMGSNFGQSLCAVDLNNDGFTDMLVGAPYHRHEKFGDEGRVYVYMNNQKTPLNHMQELTLDGPKEKGSLFGFAMAVAGDLNKDGFPEVAISAPYGGNDRGGVVYIYFATKDGIETSPRQIIEASQFSSGTKTFGYSLAGNLDVDNNGYPDLAIGAYSSDQAFLLRSRPIVDMQSQIILSTTDIALEDNSSLQLASDGVFRQSINITVCLKFENLLSNPSFGSANVSYTIELERDKDSDPYRRMFFLDGKIVFFAITQQVTLAKENKSFCEFNHTVYLRKKDKILDVIAPLTFDLTYDLVHSPSCKLCPILNNYHDPDQRSRRKEANFVKQCGPDKVCEPDLSVTGEIKTFGVHGDEHKELHVGDDDQMTVSVTVINKAQDAAYSGKVIVTFPSIIYYASSGQDVRCSKVQEDERSVNADETKVDCRLPNPLHKNSKFDIKFDTTRVTGNISELAIHLEATSPSKDPDPSDNKYTVKVAVKFEADLSVEGLSIPDQVAYSEKTIEVKNLIDVGPSVKKVITVKNNGPSPVDYAEVTILVPIKNRSLEAPNYVLYLVDLQVLENAGRCNVKTNPLNLKDGNNSTLPNQGQSVSSGGKPAAITEELPCEYDSSLTCLEIPCYLERMKRGDQVQIQVTSRVWESTLVKAKVDSVNITTTAKVTPSSSVPEMKKDNNVHKVGTKLASHVTEKGTAVWIYIVSVLGGLALLALVGLALHKVG</sequence>
<evidence type="ECO:0000256" key="13">
    <source>
        <dbReference type="RuleBase" id="RU003762"/>
    </source>
</evidence>